<feature type="transmembrane region" description="Helical" evidence="1">
    <location>
        <begin position="349"/>
        <end position="368"/>
    </location>
</feature>
<dbReference type="Gene3D" id="3.30.70.1430">
    <property type="entry name" value="Multidrug efflux transporter AcrB pore domain"/>
    <property type="match status" value="2"/>
</dbReference>
<comment type="caution">
    <text evidence="2">The sequence shown here is derived from an EMBL/GenBank/DDBJ whole genome shotgun (WGS) entry which is preliminary data.</text>
</comment>
<dbReference type="SUPFAM" id="SSF82693">
    <property type="entry name" value="Multidrug efflux transporter AcrB pore domain, PN1, PN2, PC1 and PC2 subdomains"/>
    <property type="match status" value="3"/>
</dbReference>
<proteinExistence type="predicted"/>
<organism evidence="2 3">
    <name type="scientific">Thalassospira marina</name>
    <dbReference type="NCBI Taxonomy" id="2048283"/>
    <lineage>
        <taxon>Bacteria</taxon>
        <taxon>Pseudomonadati</taxon>
        <taxon>Pseudomonadota</taxon>
        <taxon>Alphaproteobacteria</taxon>
        <taxon>Rhodospirillales</taxon>
        <taxon>Thalassospiraceae</taxon>
        <taxon>Thalassospira</taxon>
    </lineage>
</organism>
<dbReference type="GO" id="GO:0042910">
    <property type="term" value="F:xenobiotic transmembrane transporter activity"/>
    <property type="evidence" value="ECO:0007669"/>
    <property type="project" value="TreeGrafter"/>
</dbReference>
<evidence type="ECO:0000256" key="1">
    <source>
        <dbReference type="SAM" id="Phobius"/>
    </source>
</evidence>
<dbReference type="PANTHER" id="PTHR32063:SF29">
    <property type="entry name" value="HAE1 FAMILY EFFLUX PUMP PERMEASE COMPONENT"/>
    <property type="match status" value="1"/>
</dbReference>
<evidence type="ECO:0000313" key="2">
    <source>
        <dbReference type="EMBL" id="PKR50571.1"/>
    </source>
</evidence>
<keyword evidence="1" id="KW-0472">Membrane</keyword>
<feature type="transmembrane region" description="Helical" evidence="1">
    <location>
        <begin position="478"/>
        <end position="501"/>
    </location>
</feature>
<accession>A0A2N3KJ50</accession>
<dbReference type="Proteomes" id="UP000233597">
    <property type="component" value="Unassembled WGS sequence"/>
</dbReference>
<dbReference type="EMBL" id="NWTK01000016">
    <property type="protein sequence ID" value="PKR50571.1"/>
    <property type="molecule type" value="Genomic_DNA"/>
</dbReference>
<name>A0A2N3KJ50_9PROT</name>
<dbReference type="PRINTS" id="PR00702">
    <property type="entry name" value="ACRIFLAVINRP"/>
</dbReference>
<feature type="transmembrane region" description="Helical" evidence="1">
    <location>
        <begin position="1002"/>
        <end position="1028"/>
    </location>
</feature>
<feature type="transmembrane region" description="Helical" evidence="1">
    <location>
        <begin position="401"/>
        <end position="425"/>
    </location>
</feature>
<dbReference type="InterPro" id="IPR001036">
    <property type="entry name" value="Acrflvin-R"/>
</dbReference>
<feature type="transmembrane region" description="Helical" evidence="1">
    <location>
        <begin position="375"/>
        <end position="395"/>
    </location>
</feature>
<feature type="transmembrane region" description="Helical" evidence="1">
    <location>
        <begin position="873"/>
        <end position="892"/>
    </location>
</feature>
<reference evidence="2 3" key="1">
    <citation type="submission" date="2017-09" db="EMBL/GenBank/DDBJ databases">
        <title>Biodiversity and function of Thalassospira species in the particle-attached aromatic-hydrocarbon-degrading consortia from the surface seawater of the South China Sea.</title>
        <authorList>
            <person name="Dong C."/>
            <person name="Liu R."/>
            <person name="Shao Z."/>
        </authorList>
    </citation>
    <scope>NUCLEOTIDE SEQUENCE [LARGE SCALE GENOMIC DNA]</scope>
    <source>
        <strain evidence="2 3">CSC1P2</strain>
    </source>
</reference>
<dbReference type="InterPro" id="IPR027463">
    <property type="entry name" value="AcrB_DN_DC_subdom"/>
</dbReference>
<gene>
    <name evidence="2" type="ORF">COO20_20740</name>
</gene>
<feature type="transmembrane region" description="Helical" evidence="1">
    <location>
        <begin position="446"/>
        <end position="466"/>
    </location>
</feature>
<feature type="transmembrane region" description="Helical" evidence="1">
    <location>
        <begin position="969"/>
        <end position="990"/>
    </location>
</feature>
<feature type="transmembrane region" description="Helical" evidence="1">
    <location>
        <begin position="929"/>
        <end position="949"/>
    </location>
</feature>
<protein>
    <submittedName>
        <fullName evidence="2">Multidrug transporter AcrB</fullName>
    </submittedName>
</protein>
<dbReference type="Gene3D" id="3.30.2090.10">
    <property type="entry name" value="Multidrug efflux transporter AcrB TolC docking domain, DN and DC subdomains"/>
    <property type="match status" value="2"/>
</dbReference>
<dbReference type="Gene3D" id="3.30.70.1440">
    <property type="entry name" value="Multidrug efflux transporter AcrB pore domain"/>
    <property type="match status" value="1"/>
</dbReference>
<keyword evidence="1" id="KW-1133">Transmembrane helix</keyword>
<keyword evidence="1" id="KW-0812">Transmembrane</keyword>
<dbReference type="SUPFAM" id="SSF82714">
    <property type="entry name" value="Multidrug efflux transporter AcrB TolC docking domain, DN and DC subdomains"/>
    <property type="match status" value="2"/>
</dbReference>
<dbReference type="SUPFAM" id="SSF82866">
    <property type="entry name" value="Multidrug efflux transporter AcrB transmembrane domain"/>
    <property type="match status" value="2"/>
</dbReference>
<dbReference type="OrthoDB" id="9806532at2"/>
<dbReference type="Pfam" id="PF00873">
    <property type="entry name" value="ACR_tran"/>
    <property type="match status" value="1"/>
</dbReference>
<evidence type="ECO:0000313" key="3">
    <source>
        <dbReference type="Proteomes" id="UP000233597"/>
    </source>
</evidence>
<sequence>MTRVSHNAADRRTGVRNMSQNNDIASLSVRRPILIVVISLLIILAGLAAMMGVEIRELPDVDRPVVTISATYTGASPETVDTEVTSVIEGAASRVSGVQDISSSSEEGSSRVRIEFSPDVEINDAANDIREAVSRAQRSLPDEVDDIRVVKADSDASPIMRLAVVSSRLTEDELANVVEDQVIPAFLSVPGVAEVNENGDREKVLHVRVDPLRIASYGLSIDDIADVLETAKFDIPAGSFDSNDQNLFVRANASVWKPEDVKAIFVRDGVRLGDVADVYYGPDDATSYVRLDGRAVIGLGIVRQAQSNTISISKGVHATAEKLNKQLDGVRVLVNSDDAVFIEGALWEVIRSLVLAVVIVIGVLYLFLRSFSATLIPTVTIPIALIGTVAAVWMLGFSINILTLLALVLSTGMIVDDAIVVLENIQRRRHQGMGSLAAAVLGTRQVFFAVIATTLTLMSVFVPISFLPSTAGRLFREFGFVLAVSVAISSFVALSLCPLLASRLKHIDPEAPKKGDGKFHLLDRVGAFFGGLYKAILELVLRFPVMTVIASVIVAMLAIGAFKLVKQELLPDEDRGRLLVSLRGPDGVGIDYMDRQVEAVENILRPIVDRGEAQNIYTIVGFRDNNRALVIASLTPWEERSRSQQEITASIRGKLNALPGVQAFVYQPNSLGLRGSSSGESLEFALTGTNYRNLAANAQALQKELEKNYPNITGIRVGYQTTQPQLLVNIDRQRAFDLGVSIDSLDTTLRAMIDGYEVTDLSVDDTTVPIKLRSTAGAIRDPSDLDNLFVPGKDGRILPLSSIIHLDEEAVASNLDREGQQRAVTISANMVPGYTLQQAVADVEKAAQAVVPTGTGLLFLGDAAALGETSHDVVITFLVAVLVVLLVLAAQFESFMSASVVVLTVPFGLAAAIFALVISHTSINIYSQIGLVMLVGLMAKNGILVVEFADQLRDQGKSVRDAIHDAAMIRLRPIMMTMISTVLGGLPLVLGTGAGAEARAAIGWVIFGGLGFATVFTLFLTPVLYLLLAPLVSARADGSQKLEDQLRIAQGIPDTDEYEGSAG</sequence>
<feature type="transmembrane region" description="Helical" evidence="1">
    <location>
        <begin position="898"/>
        <end position="917"/>
    </location>
</feature>
<feature type="transmembrane region" description="Helical" evidence="1">
    <location>
        <begin position="33"/>
        <end position="53"/>
    </location>
</feature>
<dbReference type="Gene3D" id="3.30.70.1320">
    <property type="entry name" value="Multidrug efflux transporter AcrB pore domain like"/>
    <property type="match status" value="1"/>
</dbReference>
<dbReference type="Gene3D" id="1.20.1640.10">
    <property type="entry name" value="Multidrug efflux transporter AcrB transmembrane domain"/>
    <property type="match status" value="2"/>
</dbReference>
<feature type="transmembrane region" description="Helical" evidence="1">
    <location>
        <begin position="543"/>
        <end position="565"/>
    </location>
</feature>
<dbReference type="AlphaFoldDB" id="A0A2N3KJ50"/>
<dbReference type="PANTHER" id="PTHR32063">
    <property type="match status" value="1"/>
</dbReference>
<dbReference type="GO" id="GO:0005886">
    <property type="term" value="C:plasma membrane"/>
    <property type="evidence" value="ECO:0007669"/>
    <property type="project" value="TreeGrafter"/>
</dbReference>